<accession>A0A9Y2JHJ3</accession>
<gene>
    <name evidence="1" type="ORF">QRX60_29450</name>
</gene>
<dbReference type="Pfam" id="PF05331">
    <property type="entry name" value="DUF742"/>
    <property type="match status" value="1"/>
</dbReference>
<organism evidence="1 2">
    <name type="scientific">Amycolatopsis mongoliensis</name>
    <dbReference type="NCBI Taxonomy" id="715475"/>
    <lineage>
        <taxon>Bacteria</taxon>
        <taxon>Bacillati</taxon>
        <taxon>Actinomycetota</taxon>
        <taxon>Actinomycetes</taxon>
        <taxon>Pseudonocardiales</taxon>
        <taxon>Pseudonocardiaceae</taxon>
        <taxon>Amycolatopsis</taxon>
    </lineage>
</organism>
<dbReference type="EMBL" id="CP127295">
    <property type="protein sequence ID" value="WIX98192.1"/>
    <property type="molecule type" value="Genomic_DNA"/>
</dbReference>
<name>A0A9Y2JHJ3_9PSEU</name>
<dbReference type="PANTHER" id="PTHR36221:SF1">
    <property type="entry name" value="DUF742 DOMAIN-CONTAINING PROTEIN"/>
    <property type="match status" value="1"/>
</dbReference>
<dbReference type="Proteomes" id="UP001239397">
    <property type="component" value="Chromosome"/>
</dbReference>
<dbReference type="AlphaFoldDB" id="A0A9Y2JHJ3"/>
<dbReference type="PANTHER" id="PTHR36221">
    <property type="entry name" value="DUF742 DOMAIN-CONTAINING PROTEIN"/>
    <property type="match status" value="1"/>
</dbReference>
<dbReference type="RefSeq" id="WP_285994677.1">
    <property type="nucleotide sequence ID" value="NZ_CP127295.1"/>
</dbReference>
<evidence type="ECO:0000313" key="2">
    <source>
        <dbReference type="Proteomes" id="UP001239397"/>
    </source>
</evidence>
<dbReference type="InterPro" id="IPR007995">
    <property type="entry name" value="DUF742"/>
</dbReference>
<proteinExistence type="predicted"/>
<protein>
    <submittedName>
        <fullName evidence="1">DUF742 domain-containing protein</fullName>
    </submittedName>
</protein>
<evidence type="ECO:0000313" key="1">
    <source>
        <dbReference type="EMBL" id="WIX98192.1"/>
    </source>
</evidence>
<dbReference type="KEGG" id="amog:QRX60_29450"/>
<sequence length="172" mass="18886">MFKGNQPVVVEVMTAVAPIRLPDEPEDDSQLRGACRIVPPDEYDNVEGIDFVLEIDHPSALVRPYLGTGQSAEIRDDLELETMIETVQPYATLPLNSLSAEQRLVYRTCSMPQSVAEIAVAIEAPIGLAQMIITDGIDRGFLRVHSIATPTVDGLPSIELLRRVHRGISRLA</sequence>
<keyword evidence="2" id="KW-1185">Reference proteome</keyword>
<reference evidence="1 2" key="1">
    <citation type="submission" date="2023-06" db="EMBL/GenBank/DDBJ databases">
        <authorList>
            <person name="Oyuntsetseg B."/>
            <person name="Kim S.B."/>
        </authorList>
    </citation>
    <scope>NUCLEOTIDE SEQUENCE [LARGE SCALE GENOMIC DNA]</scope>
    <source>
        <strain evidence="1 2">4-36</strain>
    </source>
</reference>